<dbReference type="AlphaFoldDB" id="A0A2M4B2Z4"/>
<reference evidence="1" key="1">
    <citation type="submission" date="2018-01" db="EMBL/GenBank/DDBJ databases">
        <title>An insight into the sialome of Amazonian anophelines.</title>
        <authorList>
            <person name="Ribeiro J.M."/>
            <person name="Scarpassa V."/>
            <person name="Calvo E."/>
        </authorList>
    </citation>
    <scope>NUCLEOTIDE SEQUENCE</scope>
    <source>
        <tissue evidence="1">Salivary glands</tissue>
    </source>
</reference>
<protein>
    <submittedName>
        <fullName evidence="1">Putative secreted protein</fullName>
    </submittedName>
</protein>
<proteinExistence type="predicted"/>
<dbReference type="EMBL" id="GGFK01014108">
    <property type="protein sequence ID" value="MBW47429.1"/>
    <property type="molecule type" value="Transcribed_RNA"/>
</dbReference>
<organism evidence="1">
    <name type="scientific">Anopheles triannulatus</name>
    <dbReference type="NCBI Taxonomy" id="58253"/>
    <lineage>
        <taxon>Eukaryota</taxon>
        <taxon>Metazoa</taxon>
        <taxon>Ecdysozoa</taxon>
        <taxon>Arthropoda</taxon>
        <taxon>Hexapoda</taxon>
        <taxon>Insecta</taxon>
        <taxon>Pterygota</taxon>
        <taxon>Neoptera</taxon>
        <taxon>Endopterygota</taxon>
        <taxon>Diptera</taxon>
        <taxon>Nematocera</taxon>
        <taxon>Culicoidea</taxon>
        <taxon>Culicidae</taxon>
        <taxon>Anophelinae</taxon>
        <taxon>Anopheles</taxon>
    </lineage>
</organism>
<dbReference type="PROSITE" id="PS51257">
    <property type="entry name" value="PROKAR_LIPOPROTEIN"/>
    <property type="match status" value="1"/>
</dbReference>
<sequence length="93" mass="10796">MIGKVFFSRELLPAVCALVGCFACVQSVRGRYKEKQRESIKDILGFSLFSNERKQSSLARHITLDSHFFFVKKKSRDTRQYRTITKVQPQNHG</sequence>
<accession>A0A2M4B2Z4</accession>
<evidence type="ECO:0000313" key="1">
    <source>
        <dbReference type="EMBL" id="MBW47429.1"/>
    </source>
</evidence>
<name>A0A2M4B2Z4_9DIPT</name>